<accession>A0AAD6CHA6</accession>
<proteinExistence type="predicted"/>
<name>A0AAD6CHA6_9EURO</name>
<dbReference type="EMBL" id="JAPVEA010000001">
    <property type="protein sequence ID" value="KAJ5465098.1"/>
    <property type="molecule type" value="Genomic_DNA"/>
</dbReference>
<reference evidence="3" key="1">
    <citation type="submission" date="2022-12" db="EMBL/GenBank/DDBJ databases">
        <authorList>
            <person name="Petersen C."/>
        </authorList>
    </citation>
    <scope>NUCLEOTIDE SEQUENCE</scope>
    <source>
        <strain evidence="3">IBT 16125</strain>
    </source>
</reference>
<keyword evidence="4" id="KW-1185">Reference proteome</keyword>
<evidence type="ECO:0000256" key="2">
    <source>
        <dbReference type="ARBA" id="ARBA00023002"/>
    </source>
</evidence>
<protein>
    <submittedName>
        <fullName evidence="3">Aldo/keto reductase</fullName>
    </submittedName>
</protein>
<dbReference type="RefSeq" id="XP_056771945.1">
    <property type="nucleotide sequence ID" value="XM_056904178.1"/>
</dbReference>
<dbReference type="InterPro" id="IPR036812">
    <property type="entry name" value="NAD(P)_OxRdtase_dom_sf"/>
</dbReference>
<evidence type="ECO:0000313" key="4">
    <source>
        <dbReference type="Proteomes" id="UP001213681"/>
    </source>
</evidence>
<dbReference type="Gene3D" id="3.20.20.100">
    <property type="entry name" value="NADP-dependent oxidoreductase domain"/>
    <property type="match status" value="1"/>
</dbReference>
<dbReference type="Proteomes" id="UP001213681">
    <property type="component" value="Unassembled WGS sequence"/>
</dbReference>
<evidence type="ECO:0000313" key="3">
    <source>
        <dbReference type="EMBL" id="KAJ5465098.1"/>
    </source>
</evidence>
<organism evidence="3 4">
    <name type="scientific">Penicillium daleae</name>
    <dbReference type="NCBI Taxonomy" id="63821"/>
    <lineage>
        <taxon>Eukaryota</taxon>
        <taxon>Fungi</taxon>
        <taxon>Dikarya</taxon>
        <taxon>Ascomycota</taxon>
        <taxon>Pezizomycotina</taxon>
        <taxon>Eurotiomycetes</taxon>
        <taxon>Eurotiomycetidae</taxon>
        <taxon>Eurotiales</taxon>
        <taxon>Aspergillaceae</taxon>
        <taxon>Penicillium</taxon>
    </lineage>
</organism>
<comment type="caution">
    <text evidence="3">The sequence shown here is derived from an EMBL/GenBank/DDBJ whole genome shotgun (WGS) entry which is preliminary data.</text>
</comment>
<sequence length="174" mass="19506">MSLGRTFKIELGLRDPRYWSRNLGEPNQGPPVPVAASPLGNNIYNLPRVVDDSTVVEISQKLNKDPAILLMSWAVQRGSAVLPKSITPSRIESNFQGKSRQSMYSFIGQGALTDSFISDFVIPDAEFEAFNKLDRNERYHYPFHWGVDVFGELGAAEAERRAEEHVRSCVGAHR</sequence>
<dbReference type="InterPro" id="IPR020471">
    <property type="entry name" value="AKR"/>
</dbReference>
<dbReference type="PANTHER" id="PTHR43827">
    <property type="entry name" value="2,5-DIKETO-D-GLUCONIC ACID REDUCTASE"/>
    <property type="match status" value="1"/>
</dbReference>
<evidence type="ECO:0000256" key="1">
    <source>
        <dbReference type="ARBA" id="ARBA00022857"/>
    </source>
</evidence>
<reference evidence="3" key="2">
    <citation type="journal article" date="2023" name="IMA Fungus">
        <title>Comparative genomic study of the Penicillium genus elucidates a diverse pangenome and 15 lateral gene transfer events.</title>
        <authorList>
            <person name="Petersen C."/>
            <person name="Sorensen T."/>
            <person name="Nielsen M.R."/>
            <person name="Sondergaard T.E."/>
            <person name="Sorensen J.L."/>
            <person name="Fitzpatrick D.A."/>
            <person name="Frisvad J.C."/>
            <person name="Nielsen K.L."/>
        </authorList>
    </citation>
    <scope>NUCLEOTIDE SEQUENCE</scope>
    <source>
        <strain evidence="3">IBT 16125</strain>
    </source>
</reference>
<dbReference type="SUPFAM" id="SSF51430">
    <property type="entry name" value="NAD(P)-linked oxidoreductase"/>
    <property type="match status" value="1"/>
</dbReference>
<keyword evidence="2" id="KW-0560">Oxidoreductase</keyword>
<gene>
    <name evidence="3" type="ORF">N7458_000784</name>
</gene>
<dbReference type="GO" id="GO:0016616">
    <property type="term" value="F:oxidoreductase activity, acting on the CH-OH group of donors, NAD or NADP as acceptor"/>
    <property type="evidence" value="ECO:0007669"/>
    <property type="project" value="UniProtKB-ARBA"/>
</dbReference>
<keyword evidence="1" id="KW-0521">NADP</keyword>
<dbReference type="PANTHER" id="PTHR43827:SF3">
    <property type="entry name" value="NADP-DEPENDENT OXIDOREDUCTASE DOMAIN-CONTAINING PROTEIN"/>
    <property type="match status" value="1"/>
</dbReference>
<dbReference type="AlphaFoldDB" id="A0AAD6CHA6"/>
<dbReference type="GeneID" id="81594421"/>